<evidence type="ECO:0000313" key="2">
    <source>
        <dbReference type="EMBL" id="KAK3677684.1"/>
    </source>
</evidence>
<proteinExistence type="predicted"/>
<dbReference type="AlphaFoldDB" id="A0AAE1C4M9"/>
<gene>
    <name evidence="2" type="ORF">LTR78_002534</name>
</gene>
<protein>
    <submittedName>
        <fullName evidence="2">Uncharacterized protein</fullName>
    </submittedName>
</protein>
<dbReference type="EMBL" id="JAUTXT010000006">
    <property type="protein sequence ID" value="KAK3677684.1"/>
    <property type="molecule type" value="Genomic_DNA"/>
</dbReference>
<keyword evidence="3" id="KW-1185">Reference proteome</keyword>
<keyword evidence="1" id="KW-1133">Transmembrane helix</keyword>
<name>A0AAE1C4M9_9PEZI</name>
<feature type="transmembrane region" description="Helical" evidence="1">
    <location>
        <begin position="79"/>
        <end position="100"/>
    </location>
</feature>
<evidence type="ECO:0000256" key="1">
    <source>
        <dbReference type="SAM" id="Phobius"/>
    </source>
</evidence>
<organism evidence="2 3">
    <name type="scientific">Recurvomyces mirabilis</name>
    <dbReference type="NCBI Taxonomy" id="574656"/>
    <lineage>
        <taxon>Eukaryota</taxon>
        <taxon>Fungi</taxon>
        <taxon>Dikarya</taxon>
        <taxon>Ascomycota</taxon>
        <taxon>Pezizomycotina</taxon>
        <taxon>Dothideomycetes</taxon>
        <taxon>Dothideomycetidae</taxon>
        <taxon>Mycosphaerellales</taxon>
        <taxon>Teratosphaeriaceae</taxon>
        <taxon>Recurvomyces</taxon>
    </lineage>
</organism>
<feature type="transmembrane region" description="Helical" evidence="1">
    <location>
        <begin position="54"/>
        <end position="73"/>
    </location>
</feature>
<comment type="caution">
    <text evidence="2">The sequence shown here is derived from an EMBL/GenBank/DDBJ whole genome shotgun (WGS) entry which is preliminary data.</text>
</comment>
<dbReference type="Proteomes" id="UP001274830">
    <property type="component" value="Unassembled WGS sequence"/>
</dbReference>
<keyword evidence="1" id="KW-0472">Membrane</keyword>
<accession>A0AAE1C4M9</accession>
<keyword evidence="1" id="KW-0812">Transmembrane</keyword>
<reference evidence="2" key="1">
    <citation type="submission" date="2023-07" db="EMBL/GenBank/DDBJ databases">
        <title>Black Yeasts Isolated from many extreme environments.</title>
        <authorList>
            <person name="Coleine C."/>
            <person name="Stajich J.E."/>
            <person name="Selbmann L."/>
        </authorList>
    </citation>
    <scope>NUCLEOTIDE SEQUENCE</scope>
    <source>
        <strain evidence="2">CCFEE 5485</strain>
    </source>
</reference>
<sequence>MAVCIYMGVEGYRRQIPKLWAFFALSQILPISFAQNLFYLALIRSPHQSQAVATRPWISALLLIAYSFGISLAPQTAGTAALMPMIIAARLLLFAQLALVKIGTGSPSGGLAQQLQQPIASLGVILTARQAYSALQSYTPSEIIAALLGHPAVSSLGIDFLLSAFSCLTWMGVELPNDRRVSIKGEKDL</sequence>
<evidence type="ECO:0000313" key="3">
    <source>
        <dbReference type="Proteomes" id="UP001274830"/>
    </source>
</evidence>
<feature type="transmembrane region" description="Helical" evidence="1">
    <location>
        <begin position="20"/>
        <end position="42"/>
    </location>
</feature>